<protein>
    <submittedName>
        <fullName evidence="2">Uncharacterized protein</fullName>
    </submittedName>
</protein>
<feature type="region of interest" description="Disordered" evidence="1">
    <location>
        <begin position="1"/>
        <end position="59"/>
    </location>
</feature>
<dbReference type="VEuPathDB" id="CryptoDB:GNI_155980"/>
<feature type="non-terminal residue" evidence="2">
    <location>
        <position position="1"/>
    </location>
</feature>
<keyword evidence="3" id="KW-1185">Reference proteome</keyword>
<dbReference type="EMBL" id="AFNH02001163">
    <property type="protein sequence ID" value="EZG43914.1"/>
    <property type="molecule type" value="Genomic_DNA"/>
</dbReference>
<proteinExistence type="predicted"/>
<evidence type="ECO:0000313" key="3">
    <source>
        <dbReference type="Proteomes" id="UP000019763"/>
    </source>
</evidence>
<accession>A0A023AZ34</accession>
<gene>
    <name evidence="2" type="ORF">GNI_155980</name>
</gene>
<dbReference type="RefSeq" id="XP_011132918.1">
    <property type="nucleotide sequence ID" value="XM_011134616.1"/>
</dbReference>
<dbReference type="GeneID" id="22915411"/>
<sequence>TQAHFDGIKNGAPHRPNNFPRGNQSGAPLLVRSLRPYPLRPRRTRSDPISASEGLANLP</sequence>
<feature type="non-terminal residue" evidence="2">
    <location>
        <position position="59"/>
    </location>
</feature>
<name>A0A023AZ34_GRENI</name>
<reference evidence="2" key="1">
    <citation type="submission" date="2013-12" db="EMBL/GenBank/DDBJ databases">
        <authorList>
            <person name="Omoto C.K."/>
            <person name="Sibley D."/>
            <person name="Venepally P."/>
            <person name="Hadjithomas M."/>
            <person name="Karamycheva S."/>
            <person name="Brunk B."/>
            <person name="Roos D."/>
            <person name="Caler E."/>
            <person name="Lorenzi H."/>
        </authorList>
    </citation>
    <scope>NUCLEOTIDE SEQUENCE</scope>
</reference>
<evidence type="ECO:0000313" key="2">
    <source>
        <dbReference type="EMBL" id="EZG43914.1"/>
    </source>
</evidence>
<comment type="caution">
    <text evidence="2">The sequence shown here is derived from an EMBL/GenBank/DDBJ whole genome shotgun (WGS) entry which is preliminary data.</text>
</comment>
<evidence type="ECO:0000256" key="1">
    <source>
        <dbReference type="SAM" id="MobiDB-lite"/>
    </source>
</evidence>
<organism evidence="2 3">
    <name type="scientific">Gregarina niphandrodes</name>
    <name type="common">Septate eugregarine</name>
    <dbReference type="NCBI Taxonomy" id="110365"/>
    <lineage>
        <taxon>Eukaryota</taxon>
        <taxon>Sar</taxon>
        <taxon>Alveolata</taxon>
        <taxon>Apicomplexa</taxon>
        <taxon>Conoidasida</taxon>
        <taxon>Gregarinasina</taxon>
        <taxon>Eugregarinorida</taxon>
        <taxon>Gregarinidae</taxon>
        <taxon>Gregarina</taxon>
    </lineage>
</organism>
<dbReference type="Proteomes" id="UP000019763">
    <property type="component" value="Unassembled WGS sequence"/>
</dbReference>
<dbReference type="AlphaFoldDB" id="A0A023AZ34"/>
<feature type="compositionally biased region" description="Low complexity" evidence="1">
    <location>
        <begin position="28"/>
        <end position="37"/>
    </location>
</feature>